<name>A0A2P2QRY2_RHIMU</name>
<organism evidence="1">
    <name type="scientific">Rhizophora mucronata</name>
    <name type="common">Asiatic mangrove</name>
    <dbReference type="NCBI Taxonomy" id="61149"/>
    <lineage>
        <taxon>Eukaryota</taxon>
        <taxon>Viridiplantae</taxon>
        <taxon>Streptophyta</taxon>
        <taxon>Embryophyta</taxon>
        <taxon>Tracheophyta</taxon>
        <taxon>Spermatophyta</taxon>
        <taxon>Magnoliopsida</taxon>
        <taxon>eudicotyledons</taxon>
        <taxon>Gunneridae</taxon>
        <taxon>Pentapetalae</taxon>
        <taxon>rosids</taxon>
        <taxon>fabids</taxon>
        <taxon>Malpighiales</taxon>
        <taxon>Rhizophoraceae</taxon>
        <taxon>Rhizophora</taxon>
    </lineage>
</organism>
<reference evidence="1" key="1">
    <citation type="submission" date="2018-02" db="EMBL/GenBank/DDBJ databases">
        <title>Rhizophora mucronata_Transcriptome.</title>
        <authorList>
            <person name="Meera S.P."/>
            <person name="Sreeshan A."/>
            <person name="Augustine A."/>
        </authorList>
    </citation>
    <scope>NUCLEOTIDE SEQUENCE</scope>
    <source>
        <tissue evidence="1">Leaf</tissue>
    </source>
</reference>
<accession>A0A2P2QRY2</accession>
<dbReference type="EMBL" id="GGEC01089249">
    <property type="protein sequence ID" value="MBX69733.1"/>
    <property type="molecule type" value="Transcribed_RNA"/>
</dbReference>
<dbReference type="AlphaFoldDB" id="A0A2P2QRY2"/>
<proteinExistence type="predicted"/>
<evidence type="ECO:0000313" key="1">
    <source>
        <dbReference type="EMBL" id="MBX69733.1"/>
    </source>
</evidence>
<sequence>MTYIQLFPCFTVTILEGLLHLAFFKANVFTLARRSQRCVMQENHKDTIFTHTPRKPSILRIFMHNNRKK</sequence>
<protein>
    <submittedName>
        <fullName evidence="1">Uncharacterized protein</fullName>
    </submittedName>
</protein>